<reference evidence="2 3" key="1">
    <citation type="submission" date="2020-08" db="EMBL/GenBank/DDBJ databases">
        <title>Sequencing the genomes of 1000 actinobacteria strains.</title>
        <authorList>
            <person name="Klenk H.-P."/>
        </authorList>
    </citation>
    <scope>NUCLEOTIDE SEQUENCE [LARGE SCALE GENOMIC DNA]</scope>
    <source>
        <strain evidence="2 3">DSM 45582</strain>
    </source>
</reference>
<name>A0A840NH46_9PSEU</name>
<organism evidence="2 3">
    <name type="scientific">Saccharopolyspora gloriosae</name>
    <dbReference type="NCBI Taxonomy" id="455344"/>
    <lineage>
        <taxon>Bacteria</taxon>
        <taxon>Bacillati</taxon>
        <taxon>Actinomycetota</taxon>
        <taxon>Actinomycetes</taxon>
        <taxon>Pseudonocardiales</taxon>
        <taxon>Pseudonocardiaceae</taxon>
        <taxon>Saccharopolyspora</taxon>
    </lineage>
</organism>
<comment type="caution">
    <text evidence="2">The sequence shown here is derived from an EMBL/GenBank/DDBJ whole genome shotgun (WGS) entry which is preliminary data.</text>
</comment>
<sequence>MRLAAANRAAIVAGTTAVLMCSALGLAQAEPEQNNTTTPLDLIAGGIQAGAGVANDFADALSGDSGSTTSE</sequence>
<evidence type="ECO:0000256" key="1">
    <source>
        <dbReference type="SAM" id="SignalP"/>
    </source>
</evidence>
<dbReference type="EMBL" id="JACHIV010000001">
    <property type="protein sequence ID" value="MBB5070914.1"/>
    <property type="molecule type" value="Genomic_DNA"/>
</dbReference>
<gene>
    <name evidence="2" type="ORF">BJ969_004002</name>
</gene>
<keyword evidence="3" id="KW-1185">Reference proteome</keyword>
<proteinExistence type="predicted"/>
<protein>
    <recommendedName>
        <fullName evidence="4">Secreted protein</fullName>
    </recommendedName>
</protein>
<dbReference type="RefSeq" id="WP_184480852.1">
    <property type="nucleotide sequence ID" value="NZ_JACHIV010000001.1"/>
</dbReference>
<dbReference type="Proteomes" id="UP000580474">
    <property type="component" value="Unassembled WGS sequence"/>
</dbReference>
<dbReference type="AlphaFoldDB" id="A0A840NH46"/>
<accession>A0A840NH46</accession>
<keyword evidence="1" id="KW-0732">Signal</keyword>
<feature type="signal peptide" evidence="1">
    <location>
        <begin position="1"/>
        <end position="29"/>
    </location>
</feature>
<evidence type="ECO:0008006" key="4">
    <source>
        <dbReference type="Google" id="ProtNLM"/>
    </source>
</evidence>
<feature type="chain" id="PRO_5032540774" description="Secreted protein" evidence="1">
    <location>
        <begin position="30"/>
        <end position="71"/>
    </location>
</feature>
<evidence type="ECO:0000313" key="3">
    <source>
        <dbReference type="Proteomes" id="UP000580474"/>
    </source>
</evidence>
<evidence type="ECO:0000313" key="2">
    <source>
        <dbReference type="EMBL" id="MBB5070914.1"/>
    </source>
</evidence>